<dbReference type="RefSeq" id="YP_009329407.1">
    <property type="nucleotide sequence ID" value="NC_032108.1"/>
</dbReference>
<evidence type="ECO:0000313" key="2">
    <source>
        <dbReference type="Proteomes" id="UP000201465"/>
    </source>
</evidence>
<name>A0A1M7XV14_9VIRU</name>
<dbReference type="GeneID" id="30523448"/>
<dbReference type="KEGG" id="vg:30523448"/>
<dbReference type="Proteomes" id="UP000201465">
    <property type="component" value="Segment"/>
</dbReference>
<dbReference type="EMBL" id="LT671577">
    <property type="protein sequence ID" value="SHO33535.1"/>
    <property type="molecule type" value="Genomic_DNA"/>
</dbReference>
<accession>A0A1M7XV14</accession>
<keyword evidence="2" id="KW-1185">Reference proteome</keyword>
<organism evidence="1 2">
    <name type="scientific">Cedratvirus A11</name>
    <dbReference type="NCBI Taxonomy" id="1903266"/>
    <lineage>
        <taxon>Viruses</taxon>
        <taxon>Pithoviruses</taxon>
        <taxon>Orthocedratvirinae</taxon>
        <taxon>Alphacedratvirus</taxon>
        <taxon>Alphacedratvirus aljazairmassiliense</taxon>
    </lineage>
</organism>
<evidence type="ECO:0000313" key="1">
    <source>
        <dbReference type="EMBL" id="SHO33535.1"/>
    </source>
</evidence>
<protein>
    <recommendedName>
        <fullName evidence="3">BTB domain-containing protein</fullName>
    </recommendedName>
</protein>
<sequence length="302" mass="34860">MQEPEFTLEVFDRGYVLPPSAVQRSKFLTSLFSGKYREEQHVELNLDQSLQPAFEIVYDYLLNQRLDHRSILSNRELFQDVFFLASYLNIPSLVITLASESQNFDEETLTSFMEFLEEPEVRNVLFRYHVSVHRYFAELPEWVQEEILQKQTAQNVKSGELYTLLLPPLIDEEIDRSNLRDLRARYPPGYSRTCQTAHRPRVIQAENITSRAFLVSDIGLEQFTVCPDAFPELRFNSRGELCCGKIASRDPRIKSYKPFSSPLGYTILVPGNFVGDYILTTDYTILPSGNSSSNIILVKSFI</sequence>
<gene>
    <name evidence="1" type="ORF">BQ3484_467</name>
</gene>
<reference evidence="1 2" key="1">
    <citation type="submission" date="2016-11" db="EMBL/GenBank/DDBJ databases">
        <authorList>
            <consortium name="Urmite Genomes"/>
        </authorList>
    </citation>
    <scope>NUCLEOTIDE SEQUENCE [LARGE SCALE GENOMIC DNA]</scope>
    <source>
        <strain evidence="1 2">A11</strain>
    </source>
</reference>
<dbReference type="Gene3D" id="3.30.710.10">
    <property type="entry name" value="Potassium Channel Kv1.1, Chain A"/>
    <property type="match status" value="1"/>
</dbReference>
<evidence type="ECO:0008006" key="3">
    <source>
        <dbReference type="Google" id="ProtNLM"/>
    </source>
</evidence>
<proteinExistence type="predicted"/>
<dbReference type="InterPro" id="IPR011333">
    <property type="entry name" value="SKP1/BTB/POZ_sf"/>
</dbReference>